<dbReference type="Proteomes" id="UP001059380">
    <property type="component" value="Chromosome"/>
</dbReference>
<protein>
    <submittedName>
        <fullName evidence="1">Uncharacterized protein</fullName>
    </submittedName>
</protein>
<accession>A0A9J7BML3</accession>
<name>A0A9J7BML3_9BACT</name>
<organism evidence="1 2">
    <name type="scientific">Occallatibacter riparius</name>
    <dbReference type="NCBI Taxonomy" id="1002689"/>
    <lineage>
        <taxon>Bacteria</taxon>
        <taxon>Pseudomonadati</taxon>
        <taxon>Acidobacteriota</taxon>
        <taxon>Terriglobia</taxon>
        <taxon>Terriglobales</taxon>
        <taxon>Acidobacteriaceae</taxon>
        <taxon>Occallatibacter</taxon>
    </lineage>
</organism>
<gene>
    <name evidence="1" type="ORF">MOP44_25395</name>
</gene>
<evidence type="ECO:0000313" key="2">
    <source>
        <dbReference type="Proteomes" id="UP001059380"/>
    </source>
</evidence>
<keyword evidence="2" id="KW-1185">Reference proteome</keyword>
<sequence length="118" mass="13748">MSDEEQEPVLTSWEAAQAKMRRVVAASSDPFDLATVRNAEYLFTACRDRIQAPVEVEKGYWSTICVWWEGIEVEVFDDRYELYVFRDRATDIEYFAMSSEEPVPEKLVERLPCLKIEG</sequence>
<dbReference type="KEGG" id="orp:MOP44_25395"/>
<proteinExistence type="predicted"/>
<dbReference type="EMBL" id="CP093313">
    <property type="protein sequence ID" value="UWZ83879.1"/>
    <property type="molecule type" value="Genomic_DNA"/>
</dbReference>
<dbReference type="AlphaFoldDB" id="A0A9J7BML3"/>
<reference evidence="1" key="1">
    <citation type="submission" date="2021-04" db="EMBL/GenBank/DDBJ databases">
        <title>Phylogenetic analysis of Acidobacteriaceae.</title>
        <authorList>
            <person name="Qiu L."/>
            <person name="Zhang Q."/>
        </authorList>
    </citation>
    <scope>NUCLEOTIDE SEQUENCE</scope>
    <source>
        <strain evidence="1">DSM 25168</strain>
    </source>
</reference>
<dbReference type="RefSeq" id="WP_260793356.1">
    <property type="nucleotide sequence ID" value="NZ_CP093313.1"/>
</dbReference>
<evidence type="ECO:0000313" key="1">
    <source>
        <dbReference type="EMBL" id="UWZ83879.1"/>
    </source>
</evidence>